<reference evidence="7" key="2">
    <citation type="submission" date="2025-09" db="UniProtKB">
        <authorList>
            <consortium name="Ensembl"/>
        </authorList>
    </citation>
    <scope>IDENTIFICATION</scope>
</reference>
<dbReference type="GO" id="GO:0038023">
    <property type="term" value="F:signaling receptor activity"/>
    <property type="evidence" value="ECO:0007669"/>
    <property type="project" value="TreeGrafter"/>
</dbReference>
<dbReference type="GO" id="GO:0009986">
    <property type="term" value="C:cell surface"/>
    <property type="evidence" value="ECO:0007669"/>
    <property type="project" value="TreeGrafter"/>
</dbReference>
<keyword evidence="3" id="KW-0393">Immunoglobulin domain</keyword>
<dbReference type="Gene3D" id="2.60.40.10">
    <property type="entry name" value="Immunoglobulins"/>
    <property type="match status" value="1"/>
</dbReference>
<keyword evidence="4" id="KW-1133">Transmembrane helix</keyword>
<keyword evidence="4" id="KW-0472">Membrane</keyword>
<dbReference type="CDD" id="cd05716">
    <property type="entry name" value="IgV_pIgR_like"/>
    <property type="match status" value="1"/>
</dbReference>
<evidence type="ECO:0000256" key="2">
    <source>
        <dbReference type="ARBA" id="ARBA00023157"/>
    </source>
</evidence>
<keyword evidence="4" id="KW-0812">Transmembrane</keyword>
<protein>
    <recommendedName>
        <fullName evidence="6">Immunoglobulin domain-containing protein</fullName>
    </recommendedName>
</protein>
<dbReference type="AlphaFoldDB" id="A0A8C8ZXA6"/>
<feature type="transmembrane region" description="Helical" evidence="4">
    <location>
        <begin position="168"/>
        <end position="190"/>
    </location>
</feature>
<reference evidence="7" key="1">
    <citation type="submission" date="2025-08" db="UniProtKB">
        <authorList>
            <consortium name="Ensembl"/>
        </authorList>
    </citation>
    <scope>IDENTIFICATION</scope>
</reference>
<dbReference type="InterPro" id="IPR013783">
    <property type="entry name" value="Ig-like_fold"/>
</dbReference>
<evidence type="ECO:0000313" key="7">
    <source>
        <dbReference type="Ensembl" id="ENSPSMP00000021057.1"/>
    </source>
</evidence>
<keyword evidence="8" id="KW-1185">Reference proteome</keyword>
<dbReference type="InterPro" id="IPR003599">
    <property type="entry name" value="Ig_sub"/>
</dbReference>
<dbReference type="Pfam" id="PF07686">
    <property type="entry name" value="V-set"/>
    <property type="match status" value="1"/>
</dbReference>
<evidence type="ECO:0000313" key="8">
    <source>
        <dbReference type="Proteomes" id="UP000694414"/>
    </source>
</evidence>
<feature type="domain" description="Immunoglobulin" evidence="6">
    <location>
        <begin position="26"/>
        <end position="126"/>
    </location>
</feature>
<dbReference type="PANTHER" id="PTHR16423:SF10">
    <property type="entry name" value="CRKD-BINDING PROTEIN-RELATED"/>
    <property type="match status" value="1"/>
</dbReference>
<dbReference type="InterPro" id="IPR013106">
    <property type="entry name" value="Ig_V-set"/>
</dbReference>
<accession>A0A8C8ZXA6</accession>
<dbReference type="InterPro" id="IPR052314">
    <property type="entry name" value="Immune_rcpt_domain"/>
</dbReference>
<dbReference type="Proteomes" id="UP000694414">
    <property type="component" value="Unplaced"/>
</dbReference>
<evidence type="ECO:0000256" key="3">
    <source>
        <dbReference type="ARBA" id="ARBA00023319"/>
    </source>
</evidence>
<evidence type="ECO:0000256" key="4">
    <source>
        <dbReference type="SAM" id="Phobius"/>
    </source>
</evidence>
<name>A0A8C8ZXA6_PROSS</name>
<keyword evidence="2" id="KW-1015">Disulfide bond</keyword>
<evidence type="ECO:0000256" key="1">
    <source>
        <dbReference type="ARBA" id="ARBA00022729"/>
    </source>
</evidence>
<sequence length="286" mass="31342">MAWGATRLPWPVLLVLLASASWAQETEFVSALEGEAVSVSCRYQRSQHWQVKSCCRPTRLGTCDIVVDSSRTVARQPRFSIRDDGFSGIFTVTMTKLRVKDSGTYWCGIYRPYEISVLKVIRLVVSQGEFFPFSCVRLRHLESQALEPERTLEILSCNPLIKFITLDVAVAVAVLLLLVLTLALILVLYLRKARGRAGKGEPLLLALGGPQSGFAQQMVSGEDTGNICYASLTHLNHCSPEDSIYANTLPNLKPAPDPILSVEYASIARSGPQSSKSATLEEGPGN</sequence>
<keyword evidence="1 5" id="KW-0732">Signal</keyword>
<dbReference type="Ensembl" id="ENSPSMT00000024433.1">
    <property type="protein sequence ID" value="ENSPSMP00000021057.1"/>
    <property type="gene ID" value="ENSPSMG00000014895.1"/>
</dbReference>
<dbReference type="SUPFAM" id="SSF48726">
    <property type="entry name" value="Immunoglobulin"/>
    <property type="match status" value="1"/>
</dbReference>
<dbReference type="GeneTree" id="ENSGT00940000153835"/>
<feature type="chain" id="PRO_5034692048" description="Immunoglobulin domain-containing protein" evidence="5">
    <location>
        <begin position="24"/>
        <end position="286"/>
    </location>
</feature>
<feature type="signal peptide" evidence="5">
    <location>
        <begin position="1"/>
        <end position="23"/>
    </location>
</feature>
<evidence type="ECO:0000259" key="6">
    <source>
        <dbReference type="SMART" id="SM00409"/>
    </source>
</evidence>
<evidence type="ECO:0000256" key="5">
    <source>
        <dbReference type="SAM" id="SignalP"/>
    </source>
</evidence>
<dbReference type="InterPro" id="IPR036179">
    <property type="entry name" value="Ig-like_dom_sf"/>
</dbReference>
<dbReference type="SMART" id="SM00409">
    <property type="entry name" value="IG"/>
    <property type="match status" value="1"/>
</dbReference>
<organism evidence="7 8">
    <name type="scientific">Prolemur simus</name>
    <name type="common">Greater bamboo lemur</name>
    <name type="synonym">Hapalemur simus</name>
    <dbReference type="NCBI Taxonomy" id="1328070"/>
    <lineage>
        <taxon>Eukaryota</taxon>
        <taxon>Metazoa</taxon>
        <taxon>Chordata</taxon>
        <taxon>Craniata</taxon>
        <taxon>Vertebrata</taxon>
        <taxon>Euteleostomi</taxon>
        <taxon>Mammalia</taxon>
        <taxon>Eutheria</taxon>
        <taxon>Euarchontoglires</taxon>
        <taxon>Primates</taxon>
        <taxon>Strepsirrhini</taxon>
        <taxon>Lemuriformes</taxon>
        <taxon>Lemuridae</taxon>
        <taxon>Prolemur</taxon>
    </lineage>
</organism>
<proteinExistence type="predicted"/>
<dbReference type="PANTHER" id="PTHR16423">
    <property type="entry name" value="TREM-LIKE TRANSCRIPT PROTEIN"/>
    <property type="match status" value="1"/>
</dbReference>